<dbReference type="PANTHER" id="PTHR42738:SF7">
    <property type="entry name" value="HYDROXYMETHYLGLUTARYL-COA LYASE"/>
    <property type="match status" value="1"/>
</dbReference>
<comment type="similarity">
    <text evidence="1">Belongs to the HMG-CoA lyase family.</text>
</comment>
<reference evidence="5 6" key="1">
    <citation type="submission" date="2017-04" db="EMBL/GenBank/DDBJ databases">
        <title>Whole genome sequence of Bdellovibrio bacteriovorus strain SSB218315.</title>
        <authorList>
            <person name="Oyedara O."/>
            <person name="Rodriguez-Perez M.A."/>
        </authorList>
    </citation>
    <scope>NUCLEOTIDE SEQUENCE [LARGE SCALE GENOMIC DNA]</scope>
    <source>
        <strain evidence="5 6">SSB218315</strain>
    </source>
</reference>
<evidence type="ECO:0000256" key="3">
    <source>
        <dbReference type="ARBA" id="ARBA00023239"/>
    </source>
</evidence>
<organism evidence="5 6">
    <name type="scientific">Bdellovibrio bacteriovorus</name>
    <dbReference type="NCBI Taxonomy" id="959"/>
    <lineage>
        <taxon>Bacteria</taxon>
        <taxon>Pseudomonadati</taxon>
        <taxon>Bdellovibrionota</taxon>
        <taxon>Bdellovibrionia</taxon>
        <taxon>Bdellovibrionales</taxon>
        <taxon>Pseudobdellovibrionaceae</taxon>
        <taxon>Bdellovibrio</taxon>
    </lineage>
</organism>
<keyword evidence="3 5" id="KW-0456">Lyase</keyword>
<dbReference type="SUPFAM" id="SSF51569">
    <property type="entry name" value="Aldolase"/>
    <property type="match status" value="1"/>
</dbReference>
<dbReference type="OrthoDB" id="5290248at2"/>
<evidence type="ECO:0000256" key="1">
    <source>
        <dbReference type="ARBA" id="ARBA00009405"/>
    </source>
</evidence>
<dbReference type="GO" id="GO:0004419">
    <property type="term" value="F:hydroxymethylglutaryl-CoA lyase activity"/>
    <property type="evidence" value="ECO:0007669"/>
    <property type="project" value="TreeGrafter"/>
</dbReference>
<name>A0A1Z3N4F5_BDEBC</name>
<dbReference type="PANTHER" id="PTHR42738">
    <property type="entry name" value="HYDROXYMETHYLGLUTARYL-COA LYASE"/>
    <property type="match status" value="1"/>
</dbReference>
<dbReference type="Gene3D" id="3.20.20.70">
    <property type="entry name" value="Aldolase class I"/>
    <property type="match status" value="1"/>
</dbReference>
<dbReference type="RefSeq" id="WP_088564005.1">
    <property type="nucleotide sequence ID" value="NZ_CP020946.1"/>
</dbReference>
<evidence type="ECO:0000259" key="4">
    <source>
        <dbReference type="PROSITE" id="PS50991"/>
    </source>
</evidence>
<dbReference type="InterPro" id="IPR043594">
    <property type="entry name" value="HMGL"/>
</dbReference>
<dbReference type="Pfam" id="PF00682">
    <property type="entry name" value="HMGL-like"/>
    <property type="match status" value="1"/>
</dbReference>
<keyword evidence="2" id="KW-0479">Metal-binding</keyword>
<dbReference type="InterPro" id="IPR000891">
    <property type="entry name" value="PYR_CT"/>
</dbReference>
<dbReference type="PROSITE" id="PS50991">
    <property type="entry name" value="PYR_CT"/>
    <property type="match status" value="1"/>
</dbReference>
<dbReference type="CDD" id="cd07938">
    <property type="entry name" value="DRE_TIM_HMGL"/>
    <property type="match status" value="1"/>
</dbReference>
<dbReference type="Proteomes" id="UP000197003">
    <property type="component" value="Chromosome"/>
</dbReference>
<dbReference type="GO" id="GO:0006552">
    <property type="term" value="P:L-leucine catabolic process"/>
    <property type="evidence" value="ECO:0007669"/>
    <property type="project" value="TreeGrafter"/>
</dbReference>
<dbReference type="EMBL" id="CP020946">
    <property type="protein sequence ID" value="ASD62356.1"/>
    <property type="molecule type" value="Genomic_DNA"/>
</dbReference>
<dbReference type="NCBIfam" id="NF004283">
    <property type="entry name" value="PRK05692.1"/>
    <property type="match status" value="1"/>
</dbReference>
<dbReference type="GO" id="GO:0046951">
    <property type="term" value="P:ketone body biosynthetic process"/>
    <property type="evidence" value="ECO:0007669"/>
    <property type="project" value="TreeGrafter"/>
</dbReference>
<feature type="domain" description="Pyruvate carboxyltransferase" evidence="4">
    <location>
        <begin position="5"/>
        <end position="279"/>
    </location>
</feature>
<dbReference type="InterPro" id="IPR013785">
    <property type="entry name" value="Aldolase_TIM"/>
</dbReference>
<evidence type="ECO:0000256" key="2">
    <source>
        <dbReference type="ARBA" id="ARBA00022723"/>
    </source>
</evidence>
<dbReference type="AlphaFoldDB" id="A0A1Z3N4F5"/>
<proteinExistence type="inferred from homology"/>
<evidence type="ECO:0000313" key="5">
    <source>
        <dbReference type="EMBL" id="ASD62356.1"/>
    </source>
</evidence>
<dbReference type="GO" id="GO:0046872">
    <property type="term" value="F:metal ion binding"/>
    <property type="evidence" value="ECO:0007669"/>
    <property type="project" value="UniProtKB-KW"/>
</dbReference>
<dbReference type="FunFam" id="3.20.20.70:FF:000071">
    <property type="entry name" value="Hydroxymethylglutaryl-CoA lyase"/>
    <property type="match status" value="1"/>
</dbReference>
<evidence type="ECO:0000313" key="6">
    <source>
        <dbReference type="Proteomes" id="UP000197003"/>
    </source>
</evidence>
<protein>
    <submittedName>
        <fullName evidence="5">Hydroxymethylglutaryl-CoA lyase</fullName>
    </submittedName>
</protein>
<accession>A0A1Z3N4F5</accession>
<gene>
    <name evidence="5" type="ORF">B9G79_01640</name>
</gene>
<sequence>MKKSVVIVEMGLRDGLQNEKTVLDADTRVELARRLILAGTKRVEIGAFVSPTWVPQMAGTAEVLQKTFAQVKSGVIPKKTEFSVLVPNERGMMDAIASGVKEVAIFAACSESFSLKNINCSIDESFKRFEPVMALAKKHKIKVRGYLSTCFGCPFEGKVSEAKVVKLAQRMHKLGVYELSIGDTIGVADVGQVESLFRKLKKVVPVKKLAGHFHDTRGQALANILAAYKLGINVFDTSLGGLGGCPYAPGATGNVATEDVVYMFHGMGVKTGLNLDKLIEINPWMAEKIQHPLPSKVGKVGRLKPLGKVQK</sequence>